<dbReference type="InterPro" id="IPR002639">
    <property type="entry name" value="UreF"/>
</dbReference>
<reference evidence="4 7" key="1">
    <citation type="submission" date="2014-04" db="EMBL/GenBank/DDBJ databases">
        <title>Variable characteristics of bacteriocin-producing Streptococcus salivarius strains isolated from Malaysian subjects.</title>
        <authorList>
            <person name="Philip K."/>
            <person name="Barbour A."/>
        </authorList>
    </citation>
    <scope>NUCLEOTIDE SEQUENCE [LARGE SCALE GENOMIC DNA]</scope>
    <source>
        <strain evidence="4 7">NU10</strain>
    </source>
</reference>
<dbReference type="PIRSF" id="PIRSF009467">
    <property type="entry name" value="Ureas_acces_UreF"/>
    <property type="match status" value="1"/>
</dbReference>
<keyword evidence="2 3" id="KW-0143">Chaperone</keyword>
<dbReference type="PANTHER" id="PTHR33620">
    <property type="entry name" value="UREASE ACCESSORY PROTEIN F"/>
    <property type="match status" value="1"/>
</dbReference>
<gene>
    <name evidence="3" type="primary">ureF</name>
    <name evidence="6" type="ORF">BSR19_01550</name>
    <name evidence="4" type="ORF">DL07_00625</name>
    <name evidence="5" type="ORF">PNU26_05160</name>
</gene>
<dbReference type="InterPro" id="IPR038277">
    <property type="entry name" value="UreF_sf"/>
</dbReference>
<dbReference type="GO" id="GO:0005737">
    <property type="term" value="C:cytoplasm"/>
    <property type="evidence" value="ECO:0007669"/>
    <property type="project" value="UniProtKB-SubCell"/>
</dbReference>
<evidence type="ECO:0000313" key="6">
    <source>
        <dbReference type="EMBL" id="QGU79895.1"/>
    </source>
</evidence>
<proteinExistence type="inferred from homology"/>
<evidence type="ECO:0000256" key="2">
    <source>
        <dbReference type="ARBA" id="ARBA00023186"/>
    </source>
</evidence>
<sequence length="237" mass="26931">MNINPFANVSLQDYLEIVQIVDSTFPIGSFNHSFGMENYLREDTVTDDKGYEEWQEAYLASQFKYGEGLVIKLVYDAMVTDNIEQVWHYDKVLTVSTQARETRQGTKMIAKQMLRLIQRLHAIPVLDDYQSKIRKGVVFGNPAIVFALYVFNKGLGCNEAIALYGYSVISTMVQNAVRAIPLGQFAGQEIVLRSFSQLEKMTQEIQELDASYLGANTPGLELAQMKHETQVFRLFMS</sequence>
<dbReference type="Pfam" id="PF01730">
    <property type="entry name" value="UreF"/>
    <property type="match status" value="1"/>
</dbReference>
<evidence type="ECO:0000313" key="8">
    <source>
        <dbReference type="Proteomes" id="UP000422997"/>
    </source>
</evidence>
<comment type="subcellular location">
    <subcellularLocation>
        <location evidence="3">Cytoplasm</location>
    </subcellularLocation>
</comment>
<keyword evidence="3" id="KW-0963">Cytoplasm</keyword>
<dbReference type="Gene3D" id="1.10.4190.10">
    <property type="entry name" value="Urease accessory protein UreF"/>
    <property type="match status" value="1"/>
</dbReference>
<evidence type="ECO:0000313" key="4">
    <source>
        <dbReference type="EMBL" id="KEO46918.1"/>
    </source>
</evidence>
<dbReference type="EMBL" id="JAQMJT010000004">
    <property type="protein sequence ID" value="MDB8613785.1"/>
    <property type="molecule type" value="Genomic_DNA"/>
</dbReference>
<reference evidence="5" key="3">
    <citation type="submission" date="2023-01" db="EMBL/GenBank/DDBJ databases">
        <title>Human gut microbiome strain richness.</title>
        <authorList>
            <person name="Chen-Liaw A."/>
        </authorList>
    </citation>
    <scope>NUCLEOTIDE SEQUENCE</scope>
    <source>
        <strain evidence="5">1001095st1_G4_1001095IJ_161003</strain>
    </source>
</reference>
<dbReference type="Proteomes" id="UP001210204">
    <property type="component" value="Unassembled WGS sequence"/>
</dbReference>
<protein>
    <recommendedName>
        <fullName evidence="3">Urease accessory protein UreF</fullName>
    </recommendedName>
</protein>
<evidence type="ECO:0000256" key="3">
    <source>
        <dbReference type="HAMAP-Rule" id="MF_01385"/>
    </source>
</evidence>
<accession>A0A074IYV2</accession>
<evidence type="ECO:0000256" key="1">
    <source>
        <dbReference type="ARBA" id="ARBA00022988"/>
    </source>
</evidence>
<comment type="function">
    <text evidence="3">Required for maturation of urease via the functional incorporation of the urease nickel metallocenter.</text>
</comment>
<evidence type="ECO:0000313" key="7">
    <source>
        <dbReference type="Proteomes" id="UP000027855"/>
    </source>
</evidence>
<dbReference type="HAMAP" id="MF_01385">
    <property type="entry name" value="UreF"/>
    <property type="match status" value="1"/>
</dbReference>
<keyword evidence="1 3" id="KW-0996">Nickel insertion</keyword>
<organism evidence="4 7">
    <name type="scientific">Streptococcus salivarius</name>
    <dbReference type="NCBI Taxonomy" id="1304"/>
    <lineage>
        <taxon>Bacteria</taxon>
        <taxon>Bacillati</taxon>
        <taxon>Bacillota</taxon>
        <taxon>Bacilli</taxon>
        <taxon>Lactobacillales</taxon>
        <taxon>Streptococcaceae</taxon>
        <taxon>Streptococcus</taxon>
    </lineage>
</organism>
<dbReference type="GO" id="GO:0016151">
    <property type="term" value="F:nickel cation binding"/>
    <property type="evidence" value="ECO:0007669"/>
    <property type="project" value="UniProtKB-UniRule"/>
</dbReference>
<dbReference type="EMBL" id="JJMT01000001">
    <property type="protein sequence ID" value="KEO46918.1"/>
    <property type="molecule type" value="Genomic_DNA"/>
</dbReference>
<comment type="similarity">
    <text evidence="3">Belongs to the UreF family.</text>
</comment>
<dbReference type="Proteomes" id="UP000422997">
    <property type="component" value="Chromosome"/>
</dbReference>
<comment type="subunit">
    <text evidence="3">UreD, UreF and UreG form a complex that acts as a GTP-hydrolysis-dependent molecular chaperone, activating the urease apoprotein by helping to assemble the nickel containing metallocenter of UreC. The UreE protein probably delivers the nickel.</text>
</comment>
<reference evidence="6 8" key="2">
    <citation type="submission" date="2016-11" db="EMBL/GenBank/DDBJ databases">
        <title>The potential of Streptococcus salivarius to inhibit the production of volatile sulphur compounds in the oral cavity.</title>
        <authorList>
            <person name="Sun L."/>
            <person name="Li Z."/>
            <person name="Jin D."/>
            <person name="Zhao H."/>
        </authorList>
    </citation>
    <scope>NUCLEOTIDE SEQUENCE [LARGE SCALE GENOMIC DNA]</scope>
    <source>
        <strain evidence="6 8">ICDC2</strain>
    </source>
</reference>
<dbReference type="AlphaFoldDB" id="A0A074IYV2"/>
<dbReference type="EMBL" id="CP018187">
    <property type="protein sequence ID" value="QGU79895.1"/>
    <property type="molecule type" value="Genomic_DNA"/>
</dbReference>
<dbReference type="Proteomes" id="UP000027855">
    <property type="component" value="Unassembled WGS sequence"/>
</dbReference>
<name>A0A074IYV2_STRSL</name>
<dbReference type="RefSeq" id="WP_002889927.1">
    <property type="nucleotide sequence ID" value="NZ_CABFMJ010000044.1"/>
</dbReference>
<dbReference type="PANTHER" id="PTHR33620:SF1">
    <property type="entry name" value="UREASE ACCESSORY PROTEIN F"/>
    <property type="match status" value="1"/>
</dbReference>
<evidence type="ECO:0000313" key="5">
    <source>
        <dbReference type="EMBL" id="MDB8613785.1"/>
    </source>
</evidence>